<dbReference type="EMBL" id="CALOZG010000035">
    <property type="protein sequence ID" value="CAH4034017.1"/>
    <property type="molecule type" value="Genomic_DNA"/>
</dbReference>
<organism evidence="2 3">
    <name type="scientific">Pieris brassicae</name>
    <name type="common">White butterfly</name>
    <name type="synonym">Large white butterfly</name>
    <dbReference type="NCBI Taxonomy" id="7116"/>
    <lineage>
        <taxon>Eukaryota</taxon>
        <taxon>Metazoa</taxon>
        <taxon>Ecdysozoa</taxon>
        <taxon>Arthropoda</taxon>
        <taxon>Hexapoda</taxon>
        <taxon>Insecta</taxon>
        <taxon>Pterygota</taxon>
        <taxon>Neoptera</taxon>
        <taxon>Endopterygota</taxon>
        <taxon>Lepidoptera</taxon>
        <taxon>Glossata</taxon>
        <taxon>Ditrysia</taxon>
        <taxon>Papilionoidea</taxon>
        <taxon>Pieridae</taxon>
        <taxon>Pierinae</taxon>
        <taxon>Pieris</taxon>
    </lineage>
</organism>
<feature type="signal peptide" evidence="1">
    <location>
        <begin position="1"/>
        <end position="19"/>
    </location>
</feature>
<evidence type="ECO:0000256" key="1">
    <source>
        <dbReference type="SAM" id="SignalP"/>
    </source>
</evidence>
<accession>A0A9P0TN94</accession>
<sequence length="203" mass="22811">MTLLSIAIVITIFIVNAQSKETNTTKTGIKELVTKVFKEQSQMITDLLNKIQVNAQRVLQELRSLNQIPVLNKNPNTSKLTIQGRDLGPKFQIESTNTGLKDSTEKSRSFSSHFTTTGYGIGGTAYGGVTYHHHSIGFDPLNIVLSMSLLSFLFQAFQSLLANTRLPTPVIEAKSLDPIVQKFVKKLREKKGKRYWSKYKSKY</sequence>
<dbReference type="Proteomes" id="UP001152562">
    <property type="component" value="Unassembled WGS sequence"/>
</dbReference>
<evidence type="ECO:0000313" key="3">
    <source>
        <dbReference type="Proteomes" id="UP001152562"/>
    </source>
</evidence>
<feature type="chain" id="PRO_5040185532" evidence="1">
    <location>
        <begin position="20"/>
        <end position="203"/>
    </location>
</feature>
<keyword evidence="3" id="KW-1185">Reference proteome</keyword>
<proteinExistence type="predicted"/>
<gene>
    <name evidence="2" type="ORF">PIBRA_LOCUS10238</name>
</gene>
<comment type="caution">
    <text evidence="2">The sequence shown here is derived from an EMBL/GenBank/DDBJ whole genome shotgun (WGS) entry which is preliminary data.</text>
</comment>
<evidence type="ECO:0000313" key="2">
    <source>
        <dbReference type="EMBL" id="CAH4034017.1"/>
    </source>
</evidence>
<dbReference type="AlphaFoldDB" id="A0A9P0TN94"/>
<name>A0A9P0TN94_PIEBR</name>
<keyword evidence="1" id="KW-0732">Signal</keyword>
<reference evidence="2" key="1">
    <citation type="submission" date="2022-05" db="EMBL/GenBank/DDBJ databases">
        <authorList>
            <person name="Okamura Y."/>
        </authorList>
    </citation>
    <scope>NUCLEOTIDE SEQUENCE</scope>
</reference>
<protein>
    <submittedName>
        <fullName evidence="2">Uncharacterized protein</fullName>
    </submittedName>
</protein>